<dbReference type="InterPro" id="IPR015421">
    <property type="entry name" value="PyrdxlP-dep_Trfase_major"/>
</dbReference>
<name>A0A6J4H442_9SPHI</name>
<comment type="similarity">
    <text evidence="1 4">Belongs to the DegT/DnrJ/EryC1 family.</text>
</comment>
<evidence type="ECO:0000256" key="1">
    <source>
        <dbReference type="ARBA" id="ARBA00037999"/>
    </source>
</evidence>
<dbReference type="SUPFAM" id="SSF53383">
    <property type="entry name" value="PLP-dependent transferases"/>
    <property type="match status" value="1"/>
</dbReference>
<dbReference type="PANTHER" id="PTHR30244">
    <property type="entry name" value="TRANSAMINASE"/>
    <property type="match status" value="1"/>
</dbReference>
<evidence type="ECO:0000256" key="3">
    <source>
        <dbReference type="PIRSR" id="PIRSR000390-2"/>
    </source>
</evidence>
<evidence type="ECO:0000256" key="2">
    <source>
        <dbReference type="PIRSR" id="PIRSR000390-1"/>
    </source>
</evidence>
<dbReference type="PIRSF" id="PIRSF000390">
    <property type="entry name" value="PLP_StrS"/>
    <property type="match status" value="1"/>
</dbReference>
<evidence type="ECO:0008006" key="6">
    <source>
        <dbReference type="Google" id="ProtNLM"/>
    </source>
</evidence>
<proteinExistence type="inferred from homology"/>
<keyword evidence="3 4" id="KW-0663">Pyridoxal phosphate</keyword>
<dbReference type="InterPro" id="IPR000653">
    <property type="entry name" value="DegT/StrS_aminotransferase"/>
</dbReference>
<dbReference type="GO" id="GO:0030170">
    <property type="term" value="F:pyridoxal phosphate binding"/>
    <property type="evidence" value="ECO:0007669"/>
    <property type="project" value="TreeGrafter"/>
</dbReference>
<dbReference type="InterPro" id="IPR015424">
    <property type="entry name" value="PyrdxlP-dep_Trfase"/>
</dbReference>
<evidence type="ECO:0000256" key="4">
    <source>
        <dbReference type="RuleBase" id="RU004508"/>
    </source>
</evidence>
<protein>
    <recommendedName>
        <fullName evidence="6">Aminotransferase, DegT/DnrJ/EryC1/StrS family</fullName>
    </recommendedName>
</protein>
<dbReference type="Gene3D" id="3.40.640.10">
    <property type="entry name" value="Type I PLP-dependent aspartate aminotransferase-like (Major domain)"/>
    <property type="match status" value="1"/>
</dbReference>
<dbReference type="PANTHER" id="PTHR30244:SF34">
    <property type="entry name" value="DTDP-4-AMINO-4,6-DIDEOXYGALACTOSE TRANSAMINASE"/>
    <property type="match status" value="1"/>
</dbReference>
<dbReference type="InterPro" id="IPR015422">
    <property type="entry name" value="PyrdxlP-dep_Trfase_small"/>
</dbReference>
<dbReference type="Pfam" id="PF01041">
    <property type="entry name" value="DegT_DnrJ_EryC1"/>
    <property type="match status" value="1"/>
</dbReference>
<dbReference type="Gene3D" id="3.90.1150.10">
    <property type="entry name" value="Aspartate Aminotransferase, domain 1"/>
    <property type="match status" value="1"/>
</dbReference>
<sequence length="346" mass="37441">MMHSALPKSLERFYADEDNTAIAAYESALKNYFGATYCLALSSGTASLLAALVAVGSTRGDQVVAPPTAPLCTAYPILSTGSTLAFGDIRPGNFGLDVDGLFRIAGNNTRAIVEVPMWGYATPAEALRDFAADRAIPLIFDLAHCAGTTLHGRPLSDYCDIACFSTQKHKIFSTGEGGFLLTNNEAYYQRALMYTRMGELNGKDFGLNFKISSVQAQAGIAALETISQNLRTRRSNSTRITSAITNPAVAEVEVIAGSEPSYQRLLLQSKKAGRALAAHLVSRGIPSDMHKYGIKPLYDYPILQQLKTPCPNAEHMLSATTTVPVHHAYCEQDLAYIIDSINSFRQ</sequence>
<feature type="active site" description="Proton acceptor" evidence="2">
    <location>
        <position position="170"/>
    </location>
</feature>
<dbReference type="EMBL" id="CADCTQ010000002">
    <property type="protein sequence ID" value="CAA9211993.1"/>
    <property type="molecule type" value="Genomic_DNA"/>
</dbReference>
<feature type="modified residue" description="N6-(pyridoxal phosphate)lysine" evidence="3">
    <location>
        <position position="170"/>
    </location>
</feature>
<dbReference type="GO" id="GO:0000271">
    <property type="term" value="P:polysaccharide biosynthetic process"/>
    <property type="evidence" value="ECO:0007669"/>
    <property type="project" value="TreeGrafter"/>
</dbReference>
<reference evidence="5" key="1">
    <citation type="submission" date="2020-02" db="EMBL/GenBank/DDBJ databases">
        <authorList>
            <person name="Meier V. D."/>
        </authorList>
    </citation>
    <scope>NUCLEOTIDE SEQUENCE</scope>
    <source>
        <strain evidence="5">AVDCRST_MAG56</strain>
    </source>
</reference>
<evidence type="ECO:0000313" key="5">
    <source>
        <dbReference type="EMBL" id="CAA9211993.1"/>
    </source>
</evidence>
<dbReference type="GO" id="GO:0008483">
    <property type="term" value="F:transaminase activity"/>
    <property type="evidence" value="ECO:0007669"/>
    <property type="project" value="TreeGrafter"/>
</dbReference>
<accession>A0A6J4H442</accession>
<gene>
    <name evidence="5" type="ORF">AVDCRST_MAG56-332</name>
</gene>
<dbReference type="AlphaFoldDB" id="A0A6J4H442"/>
<organism evidence="5">
    <name type="scientific">uncultured Cytophagales bacterium</name>
    <dbReference type="NCBI Taxonomy" id="158755"/>
    <lineage>
        <taxon>Bacteria</taxon>
        <taxon>Pseudomonadati</taxon>
        <taxon>Bacteroidota</taxon>
        <taxon>Sphingobacteriia</taxon>
        <taxon>Sphingobacteriales</taxon>
        <taxon>environmental samples</taxon>
    </lineage>
</organism>